<dbReference type="InterPro" id="IPR008900">
    <property type="entry name" value="Zot_N"/>
</dbReference>
<organism evidence="3">
    <name type="scientific">marine sediment metagenome</name>
    <dbReference type="NCBI Taxonomy" id="412755"/>
    <lineage>
        <taxon>unclassified sequences</taxon>
        <taxon>metagenomes</taxon>
        <taxon>ecological metagenomes</taxon>
    </lineage>
</organism>
<evidence type="ECO:0000256" key="1">
    <source>
        <dbReference type="ARBA" id="ARBA00022801"/>
    </source>
</evidence>
<accession>X1LM84</accession>
<dbReference type="SUPFAM" id="SSF52540">
    <property type="entry name" value="P-loop containing nucleoside triphosphate hydrolases"/>
    <property type="match status" value="1"/>
</dbReference>
<name>X1LM84_9ZZZZ</name>
<sequence length="89" mass="10238">MLIKINEQAAKRFKEGGNLNSLVVIDEAHRLAPREKSDDEDIESLKSIFIDAVRTTRKYGLGWMFISQTLSSLHREILNQIRIFIFGFG</sequence>
<dbReference type="GO" id="GO:0016787">
    <property type="term" value="F:hydrolase activity"/>
    <property type="evidence" value="ECO:0007669"/>
    <property type="project" value="UniProtKB-KW"/>
</dbReference>
<feature type="domain" description="Zona occludens toxin N-terminal" evidence="2">
    <location>
        <begin position="8"/>
        <end position="81"/>
    </location>
</feature>
<reference evidence="3" key="1">
    <citation type="journal article" date="2014" name="Front. Microbiol.">
        <title>High frequency of phylogenetically diverse reductive dehalogenase-homologous genes in deep subseafloor sedimentary metagenomes.</title>
        <authorList>
            <person name="Kawai M."/>
            <person name="Futagami T."/>
            <person name="Toyoda A."/>
            <person name="Takaki Y."/>
            <person name="Nishi S."/>
            <person name="Hori S."/>
            <person name="Arai W."/>
            <person name="Tsubouchi T."/>
            <person name="Morono Y."/>
            <person name="Uchiyama I."/>
            <person name="Ito T."/>
            <person name="Fujiyama A."/>
            <person name="Inagaki F."/>
            <person name="Takami H."/>
        </authorList>
    </citation>
    <scope>NUCLEOTIDE SEQUENCE</scope>
    <source>
        <strain evidence="3">Expedition CK06-06</strain>
    </source>
</reference>
<proteinExistence type="predicted"/>
<dbReference type="InterPro" id="IPR008571">
    <property type="entry name" value="HerA-like"/>
</dbReference>
<comment type="caution">
    <text evidence="3">The sequence shown here is derived from an EMBL/GenBank/DDBJ whole genome shotgun (WGS) entry which is preliminary data.</text>
</comment>
<dbReference type="PROSITE" id="PS00690">
    <property type="entry name" value="DEAH_ATP_HELICASE"/>
    <property type="match status" value="1"/>
</dbReference>
<protein>
    <recommendedName>
        <fullName evidence="2">Zona occludens toxin N-terminal domain-containing protein</fullName>
    </recommendedName>
</protein>
<dbReference type="AlphaFoldDB" id="X1LM84"/>
<dbReference type="InterPro" id="IPR002464">
    <property type="entry name" value="DNA/RNA_helicase_DEAH_CS"/>
</dbReference>
<keyword evidence="1" id="KW-0378">Hydrolase</keyword>
<dbReference type="PANTHER" id="PTHR42957">
    <property type="entry name" value="HELICASE MJ1565-RELATED"/>
    <property type="match status" value="1"/>
</dbReference>
<dbReference type="EMBL" id="BARU01046975">
    <property type="protein sequence ID" value="GAH95258.1"/>
    <property type="molecule type" value="Genomic_DNA"/>
</dbReference>
<feature type="non-terminal residue" evidence="3">
    <location>
        <position position="89"/>
    </location>
</feature>
<dbReference type="Pfam" id="PF05707">
    <property type="entry name" value="Zot"/>
    <property type="match status" value="1"/>
</dbReference>
<dbReference type="InterPro" id="IPR027417">
    <property type="entry name" value="P-loop_NTPase"/>
</dbReference>
<dbReference type="Gene3D" id="3.40.50.300">
    <property type="entry name" value="P-loop containing nucleotide triphosphate hydrolases"/>
    <property type="match status" value="1"/>
</dbReference>
<evidence type="ECO:0000259" key="2">
    <source>
        <dbReference type="Pfam" id="PF05707"/>
    </source>
</evidence>
<dbReference type="PANTHER" id="PTHR42957:SF1">
    <property type="entry name" value="HELICASE MJ1565-RELATED"/>
    <property type="match status" value="1"/>
</dbReference>
<gene>
    <name evidence="3" type="ORF">S03H2_70607</name>
</gene>
<evidence type="ECO:0000313" key="3">
    <source>
        <dbReference type="EMBL" id="GAH95258.1"/>
    </source>
</evidence>